<accession>K0SR01</accession>
<evidence type="ECO:0000313" key="4">
    <source>
        <dbReference type="Proteomes" id="UP000266841"/>
    </source>
</evidence>
<name>K0SR01_THAOC</name>
<dbReference type="AlphaFoldDB" id="K0SR01"/>
<keyword evidence="4" id="KW-1185">Reference proteome</keyword>
<dbReference type="EMBL" id="AGNL01012578">
    <property type="protein sequence ID" value="EJK67815.1"/>
    <property type="molecule type" value="Genomic_DNA"/>
</dbReference>
<feature type="compositionally biased region" description="Low complexity" evidence="1">
    <location>
        <begin position="183"/>
        <end position="207"/>
    </location>
</feature>
<dbReference type="OrthoDB" id="546632at2759"/>
<dbReference type="Gene3D" id="3.40.50.300">
    <property type="entry name" value="P-loop containing nucleotide triphosphate hydrolases"/>
    <property type="match status" value="1"/>
</dbReference>
<dbReference type="SUPFAM" id="SSF52540">
    <property type="entry name" value="P-loop containing nucleoside triphosphate hydrolases"/>
    <property type="match status" value="1"/>
</dbReference>
<dbReference type="OMA" id="KINAGHE"/>
<feature type="non-terminal residue" evidence="3">
    <location>
        <position position="861"/>
    </location>
</feature>
<dbReference type="Pfam" id="PF13191">
    <property type="entry name" value="AAA_16"/>
    <property type="match status" value="1"/>
</dbReference>
<dbReference type="PANTHER" id="PTHR43642:SF1">
    <property type="entry name" value="HYBRID SIGNAL TRANSDUCTION HISTIDINE KINASE G"/>
    <property type="match status" value="1"/>
</dbReference>
<reference evidence="3 4" key="1">
    <citation type="journal article" date="2012" name="Genome Biol.">
        <title>Genome and low-iron response of an oceanic diatom adapted to chronic iron limitation.</title>
        <authorList>
            <person name="Lommer M."/>
            <person name="Specht M."/>
            <person name="Roy A.S."/>
            <person name="Kraemer L."/>
            <person name="Andreson R."/>
            <person name="Gutowska M.A."/>
            <person name="Wolf J."/>
            <person name="Bergner S.V."/>
            <person name="Schilhabel M.B."/>
            <person name="Klostermeier U.C."/>
            <person name="Beiko R.G."/>
            <person name="Rosenstiel P."/>
            <person name="Hippler M."/>
            <person name="Laroche J."/>
        </authorList>
    </citation>
    <scope>NUCLEOTIDE SEQUENCE [LARGE SCALE GENOMIC DNA]</scope>
    <source>
        <strain evidence="3 4">CCMP1005</strain>
    </source>
</reference>
<evidence type="ECO:0000256" key="1">
    <source>
        <dbReference type="SAM" id="MobiDB-lite"/>
    </source>
</evidence>
<dbReference type="InterPro" id="IPR053159">
    <property type="entry name" value="Hybrid_Histidine_Kinase"/>
</dbReference>
<feature type="region of interest" description="Disordered" evidence="1">
    <location>
        <begin position="180"/>
        <end position="212"/>
    </location>
</feature>
<dbReference type="eggNOG" id="ENOG502SDA5">
    <property type="taxonomic scope" value="Eukaryota"/>
</dbReference>
<sequence length="861" mass="94462">MRVGGSVSLSSPLSLRELVSSGVLEKTQFVLPDDNGNIISRFPPAEPTAAADNRRLFQLNAVELFILLTRTVSGLAGGPGTSTGTIESTTNLDCRNITIEFKAEFDDDEYQHESSQPRSIILLGAAVARSPGSQRRRSDDLFSSLSPLQSLATVFWSVHDLSNGNQLLQSILSLRQISDDDLSSGSTSDYGSRSSKLSRRSSNSSNGGDSGAFEQLRQIKRCPTSMARLISDLLDERCDSIDEVKRELADMASTPELFLFDPDADFSTKNLSFGGKERHYGQASEVKRVLQIANRAISIQDPTREAEISYEAVRGCACQVDSIFISGVAGSGKSSLATYVSSFLSSELNWLTASAKFKINAGHESGRLVFDLFDKLVKDILVANQKESGESNVAYSSVVSSAILDTFDVSNLTSLRGMLPGLNELLSNLDTCYAPLPVSNENEMSRFRMTFLLSKLLAVILSTGRDVFLVLDDLQWCESSTLELVSEILISVSHQKIDGNRHLIYAGIYRDDEADASQQVSSHIETLRRSQSVDVAEEFALTSLTRDDIAEVLMAEMRLPYRLVSKLAGVVYHRTLGHAMFVIQLLNGLASSSIISYSPVNNRFVWDTDKLANVKTFDSVASLIISNLTSINEQSQKVLRVLACLLGQADLSILRLLESNESIAPEYGFEIYLQGLVENGIVEVTDTFVSFTHDLILQQVYDTMTHEERSQLHFDVGTHLGNVLGLNDEERTLESIMKSLDIQSDTISDASCHDDADLAQLLGLTIFVAVDQVNLAGSGMIVGNANRLRFAKWNKVAADEAVKLFSYQISANLYMKAIDLLPDQNTWITDNRELCQMLYEGAADSLFALGKLPESVDFASA</sequence>
<dbReference type="InterPro" id="IPR041664">
    <property type="entry name" value="AAA_16"/>
</dbReference>
<evidence type="ECO:0000313" key="3">
    <source>
        <dbReference type="EMBL" id="EJK67815.1"/>
    </source>
</evidence>
<comment type="caution">
    <text evidence="3">The sequence shown here is derived from an EMBL/GenBank/DDBJ whole genome shotgun (WGS) entry which is preliminary data.</text>
</comment>
<evidence type="ECO:0000259" key="2">
    <source>
        <dbReference type="Pfam" id="PF13191"/>
    </source>
</evidence>
<gene>
    <name evidence="3" type="ORF">THAOC_11096</name>
</gene>
<dbReference type="PANTHER" id="PTHR43642">
    <property type="entry name" value="HYBRID SIGNAL TRANSDUCTION HISTIDINE KINASE G"/>
    <property type="match status" value="1"/>
</dbReference>
<feature type="domain" description="Orc1-like AAA ATPase" evidence="2">
    <location>
        <begin position="318"/>
        <end position="489"/>
    </location>
</feature>
<dbReference type="Proteomes" id="UP000266841">
    <property type="component" value="Unassembled WGS sequence"/>
</dbReference>
<dbReference type="InterPro" id="IPR027417">
    <property type="entry name" value="P-loop_NTPase"/>
</dbReference>
<protein>
    <recommendedName>
        <fullName evidence="2">Orc1-like AAA ATPase domain-containing protein</fullName>
    </recommendedName>
</protein>
<organism evidence="3 4">
    <name type="scientific">Thalassiosira oceanica</name>
    <name type="common">Marine diatom</name>
    <dbReference type="NCBI Taxonomy" id="159749"/>
    <lineage>
        <taxon>Eukaryota</taxon>
        <taxon>Sar</taxon>
        <taxon>Stramenopiles</taxon>
        <taxon>Ochrophyta</taxon>
        <taxon>Bacillariophyta</taxon>
        <taxon>Coscinodiscophyceae</taxon>
        <taxon>Thalassiosirophycidae</taxon>
        <taxon>Thalassiosirales</taxon>
        <taxon>Thalassiosiraceae</taxon>
        <taxon>Thalassiosira</taxon>
    </lineage>
</organism>
<proteinExistence type="predicted"/>